<reference evidence="2" key="2">
    <citation type="submission" date="2015-01" db="EMBL/GenBank/DDBJ databases">
        <title>Evolutionary Origins and Diversification of the Mycorrhizal Mutualists.</title>
        <authorList>
            <consortium name="DOE Joint Genome Institute"/>
            <consortium name="Mycorrhizal Genomics Consortium"/>
            <person name="Kohler A."/>
            <person name="Kuo A."/>
            <person name="Nagy L.G."/>
            <person name="Floudas D."/>
            <person name="Copeland A."/>
            <person name="Barry K.W."/>
            <person name="Cichocki N."/>
            <person name="Veneault-Fourrey C."/>
            <person name="LaButti K."/>
            <person name="Lindquist E.A."/>
            <person name="Lipzen A."/>
            <person name="Lundell T."/>
            <person name="Morin E."/>
            <person name="Murat C."/>
            <person name="Riley R."/>
            <person name="Ohm R."/>
            <person name="Sun H."/>
            <person name="Tunlid A."/>
            <person name="Henrissat B."/>
            <person name="Grigoriev I.V."/>
            <person name="Hibbett D.S."/>
            <person name="Martin F."/>
        </authorList>
    </citation>
    <scope>NUCLEOTIDE SEQUENCE [LARGE SCALE GENOMIC DNA]</scope>
    <source>
        <strain evidence="2">441</strain>
    </source>
</reference>
<evidence type="ECO:0000313" key="2">
    <source>
        <dbReference type="Proteomes" id="UP000054018"/>
    </source>
</evidence>
<accession>A0A0C9Y1N2</accession>
<keyword evidence="2" id="KW-1185">Reference proteome</keyword>
<gene>
    <name evidence="1" type="ORF">PISMIDRAFT_19810</name>
</gene>
<proteinExistence type="predicted"/>
<dbReference type="HOGENOM" id="CLU_2923571_0_0_1"/>
<dbReference type="EMBL" id="KN834301">
    <property type="protein sequence ID" value="KIK11101.1"/>
    <property type="molecule type" value="Genomic_DNA"/>
</dbReference>
<name>A0A0C9Y1N2_9AGAM</name>
<dbReference type="Proteomes" id="UP000054018">
    <property type="component" value="Unassembled WGS sequence"/>
</dbReference>
<sequence length="61" mass="6950">MTIALVPTQWAKPSMTRKAMGWIFSQPVQRVTGRSWLLPDTSLYQRLSSDFFMPEPTTGGF</sequence>
<dbReference type="AlphaFoldDB" id="A0A0C9Y1N2"/>
<reference evidence="1 2" key="1">
    <citation type="submission" date="2014-04" db="EMBL/GenBank/DDBJ databases">
        <authorList>
            <consortium name="DOE Joint Genome Institute"/>
            <person name="Kuo A."/>
            <person name="Kohler A."/>
            <person name="Costa M.D."/>
            <person name="Nagy L.G."/>
            <person name="Floudas D."/>
            <person name="Copeland A."/>
            <person name="Barry K.W."/>
            <person name="Cichocki N."/>
            <person name="Veneault-Fourrey C."/>
            <person name="LaButti K."/>
            <person name="Lindquist E.A."/>
            <person name="Lipzen A."/>
            <person name="Lundell T."/>
            <person name="Morin E."/>
            <person name="Murat C."/>
            <person name="Sun H."/>
            <person name="Tunlid A."/>
            <person name="Henrissat B."/>
            <person name="Grigoriev I.V."/>
            <person name="Hibbett D.S."/>
            <person name="Martin F."/>
            <person name="Nordberg H.P."/>
            <person name="Cantor M.N."/>
            <person name="Hua S.X."/>
        </authorList>
    </citation>
    <scope>NUCLEOTIDE SEQUENCE [LARGE SCALE GENOMIC DNA]</scope>
    <source>
        <strain evidence="1 2">441</strain>
    </source>
</reference>
<protein>
    <submittedName>
        <fullName evidence="1">Uncharacterized protein</fullName>
    </submittedName>
</protein>
<organism evidence="1 2">
    <name type="scientific">Pisolithus microcarpus 441</name>
    <dbReference type="NCBI Taxonomy" id="765257"/>
    <lineage>
        <taxon>Eukaryota</taxon>
        <taxon>Fungi</taxon>
        <taxon>Dikarya</taxon>
        <taxon>Basidiomycota</taxon>
        <taxon>Agaricomycotina</taxon>
        <taxon>Agaricomycetes</taxon>
        <taxon>Agaricomycetidae</taxon>
        <taxon>Boletales</taxon>
        <taxon>Sclerodermatineae</taxon>
        <taxon>Pisolithaceae</taxon>
        <taxon>Pisolithus</taxon>
    </lineage>
</organism>
<evidence type="ECO:0000313" key="1">
    <source>
        <dbReference type="EMBL" id="KIK11101.1"/>
    </source>
</evidence>